<accession>I6TFV2</accession>
<reference evidence="2 3" key="1">
    <citation type="journal article" date="2010" name="Curr. Microbiol.">
        <title>Isolation and characterization of bacteriophages infecting Staphylococcus epidermidis.</title>
        <authorList>
            <person name="Gutierrez D."/>
            <person name="Martinez B."/>
            <person name="Rodriguez A."/>
            <person name="Garcia P."/>
        </authorList>
    </citation>
    <scope>NUCLEOTIDE SEQUENCE [LARGE SCALE GENOMIC DNA]</scope>
</reference>
<feature type="transmembrane region" description="Helical" evidence="1">
    <location>
        <begin position="52"/>
        <end position="72"/>
    </location>
</feature>
<keyword evidence="3" id="KW-1185">Reference proteome</keyword>
<dbReference type="Pfam" id="PF04531">
    <property type="entry name" value="Phage_holin_1"/>
    <property type="match status" value="1"/>
</dbReference>
<dbReference type="Proteomes" id="UP000006508">
    <property type="component" value="Segment"/>
</dbReference>
<name>I6TFV2_9CAUD</name>
<keyword evidence="1" id="KW-1133">Transmembrane helix</keyword>
<keyword evidence="1" id="KW-0472">Membrane</keyword>
<evidence type="ECO:0000313" key="2">
    <source>
        <dbReference type="EMBL" id="AFM73731.1"/>
    </source>
</evidence>
<organism evidence="2 3">
    <name type="scientific">Staphylococcus phage vB_SepiS-phiIPLA5</name>
    <dbReference type="NCBI Taxonomy" id="2922988"/>
    <lineage>
        <taxon>Viruses</taxon>
        <taxon>Duplodnaviria</taxon>
        <taxon>Heunggongvirae</taxon>
        <taxon>Uroviricota</taxon>
        <taxon>Caudoviricetes</taxon>
        <taxon>Rockefellervirus</taxon>
        <taxon>Rockefellervirus IPLA5</taxon>
    </lineage>
</organism>
<feature type="transmembrane region" description="Helical" evidence="1">
    <location>
        <begin position="20"/>
        <end position="40"/>
    </location>
</feature>
<dbReference type="InterPro" id="IPR006485">
    <property type="entry name" value="Phage-like_holin"/>
</dbReference>
<keyword evidence="1" id="KW-0812">Transmembrane</keyword>
<gene>
    <name evidence="2" type="ORF">IPLA5_0028</name>
</gene>
<dbReference type="EMBL" id="JN192400">
    <property type="protein sequence ID" value="AFM73731.1"/>
    <property type="molecule type" value="Genomic_DNA"/>
</dbReference>
<sequence>MSMRNFLGINWHVRFNNPIAIIQLIVGAFMPILVYLGIDWHSLTTWGAVGEALLKFISNPIAVIGVLVSLYMSAVDGTSAGLSDSLMAQEYKKPNKE</sequence>
<dbReference type="KEGG" id="vg:13405971"/>
<evidence type="ECO:0000313" key="3">
    <source>
        <dbReference type="Proteomes" id="UP000006508"/>
    </source>
</evidence>
<dbReference type="GeneID" id="13405971"/>
<protein>
    <submittedName>
        <fullName evidence="2">Holin</fullName>
    </submittedName>
</protein>
<proteinExistence type="predicted"/>
<dbReference type="NCBIfam" id="TIGR01598">
    <property type="entry name" value="holin_phiLC3"/>
    <property type="match status" value="1"/>
</dbReference>
<evidence type="ECO:0000256" key="1">
    <source>
        <dbReference type="SAM" id="Phobius"/>
    </source>
</evidence>
<dbReference type="RefSeq" id="YP_006560969.1">
    <property type="nucleotide sequence ID" value="NC_018281.1"/>
</dbReference>